<reference evidence="2 3" key="1">
    <citation type="journal article" date="2025" name="Microbiol. Resour. Announc.">
        <title>Draft genome sequences for Neonectria magnoliae and Neonectria punicea, canker pathogens of Liriodendron tulipifera and Acer saccharum in West Virginia.</title>
        <authorList>
            <person name="Petronek H.M."/>
            <person name="Kasson M.T."/>
            <person name="Metheny A.M."/>
            <person name="Stauder C.M."/>
            <person name="Lovett B."/>
            <person name="Lynch S.C."/>
            <person name="Garnas J.R."/>
            <person name="Kasson L.R."/>
            <person name="Stajich J.E."/>
        </authorList>
    </citation>
    <scope>NUCLEOTIDE SEQUENCE [LARGE SCALE GENOMIC DNA]</scope>
    <source>
        <strain evidence="2 3">NRRL 64653</strain>
    </source>
</reference>
<dbReference type="SMART" id="SM00860">
    <property type="entry name" value="SMI1_KNR4"/>
    <property type="match status" value="1"/>
</dbReference>
<dbReference type="InterPro" id="IPR018958">
    <property type="entry name" value="Knr4/Smi1-like_dom"/>
</dbReference>
<feature type="domain" description="Knr4/Smi1-like" evidence="1">
    <location>
        <begin position="357"/>
        <end position="534"/>
    </location>
</feature>
<accession>A0ABR1HA73</accession>
<name>A0ABR1HA73_9HYPO</name>
<dbReference type="Pfam" id="PF09346">
    <property type="entry name" value="SMI1_KNR4"/>
    <property type="match status" value="1"/>
</dbReference>
<dbReference type="EMBL" id="JAZAVJ010000051">
    <property type="protein sequence ID" value="KAK7418032.1"/>
    <property type="molecule type" value="Genomic_DNA"/>
</dbReference>
<organism evidence="2 3">
    <name type="scientific">Neonectria punicea</name>
    <dbReference type="NCBI Taxonomy" id="979145"/>
    <lineage>
        <taxon>Eukaryota</taxon>
        <taxon>Fungi</taxon>
        <taxon>Dikarya</taxon>
        <taxon>Ascomycota</taxon>
        <taxon>Pezizomycotina</taxon>
        <taxon>Sordariomycetes</taxon>
        <taxon>Hypocreomycetidae</taxon>
        <taxon>Hypocreales</taxon>
        <taxon>Nectriaceae</taxon>
        <taxon>Neonectria</taxon>
    </lineage>
</organism>
<evidence type="ECO:0000259" key="1">
    <source>
        <dbReference type="SMART" id="SM00860"/>
    </source>
</evidence>
<evidence type="ECO:0000313" key="2">
    <source>
        <dbReference type="EMBL" id="KAK7418032.1"/>
    </source>
</evidence>
<comment type="caution">
    <text evidence="2">The sequence shown here is derived from an EMBL/GenBank/DDBJ whole genome shotgun (WGS) entry which is preliminary data.</text>
</comment>
<keyword evidence="3" id="KW-1185">Reference proteome</keyword>
<gene>
    <name evidence="2" type="ORF">QQX98_004171</name>
</gene>
<dbReference type="SUPFAM" id="SSF160631">
    <property type="entry name" value="SMI1/KNR4-like"/>
    <property type="match status" value="1"/>
</dbReference>
<protein>
    <recommendedName>
        <fullName evidence="1">Knr4/Smi1-like domain-containing protein</fullName>
    </recommendedName>
</protein>
<sequence>MSDTLDALAADYDGMPRPQQSPFEFLLRHVDDEPTIADYQFFHEAATGIIETALGFAVVGEIEGATRLLETLKFRGLDPFEVLGRDYPVLKPCMYFAWEATASWPTWIPEVERTEHNLEGLEAQGRGPWLERFSEEWKVSEETAERALEMAYKSLPTALPDFNGTLAGQVHQADLMWKNGEFSYAASPNGPMTVRYAKPAMWWRQGIYPYPYAQVHRTAGFMIAFDIYLRLGKDNEAQGVLERMCGRWQYEEQVEQLACSRIAWKKFLAVPERPILDFLKIHAAKLRPALSRALKMAEHRLENRPRRRYENESIEGLAHAVNANTFHNCPYDVLAAYRPPDKPRARPENASGLLRPGCSSSDIAALEQRLEITLPQDYKDFPRVTNGLEPMWNGQNIVDCLVRAEDVCWQDIDFLEGNSIPLLRQDDPTPSTDNRLAWPEIGEFRCVCLSGDQNREDTSHLFLLGRGIIQPYKDYFFRTYEERNDSQRRELDRVVEETYGSMATFRNLDYALVGWTPWDITFYPYNGFRDLLERAAEAALYKDRPWLNIFEPRFRRLA</sequence>
<proteinExistence type="predicted"/>
<dbReference type="InterPro" id="IPR037883">
    <property type="entry name" value="Knr4/Smi1-like_sf"/>
</dbReference>
<dbReference type="Gene3D" id="3.40.1580.10">
    <property type="entry name" value="SMI1/KNR4-like"/>
    <property type="match status" value="1"/>
</dbReference>
<evidence type="ECO:0000313" key="3">
    <source>
        <dbReference type="Proteomes" id="UP001498476"/>
    </source>
</evidence>
<dbReference type="Proteomes" id="UP001498476">
    <property type="component" value="Unassembled WGS sequence"/>
</dbReference>